<dbReference type="Proteomes" id="UP001162992">
    <property type="component" value="Chromosome 8"/>
</dbReference>
<dbReference type="EMBL" id="CM055099">
    <property type="protein sequence ID" value="KAJ7546214.1"/>
    <property type="molecule type" value="Genomic_DNA"/>
</dbReference>
<keyword evidence="2" id="KW-1185">Reference proteome</keyword>
<evidence type="ECO:0000313" key="2">
    <source>
        <dbReference type="Proteomes" id="UP001162992"/>
    </source>
</evidence>
<organism evidence="1 2">
    <name type="scientific">Diphasiastrum complanatum</name>
    <name type="common">Issler's clubmoss</name>
    <name type="synonym">Lycopodium complanatum</name>
    <dbReference type="NCBI Taxonomy" id="34168"/>
    <lineage>
        <taxon>Eukaryota</taxon>
        <taxon>Viridiplantae</taxon>
        <taxon>Streptophyta</taxon>
        <taxon>Embryophyta</taxon>
        <taxon>Tracheophyta</taxon>
        <taxon>Lycopodiopsida</taxon>
        <taxon>Lycopodiales</taxon>
        <taxon>Lycopodiaceae</taxon>
        <taxon>Lycopodioideae</taxon>
        <taxon>Diphasiastrum</taxon>
    </lineage>
</organism>
<comment type="caution">
    <text evidence="1">The sequence shown here is derived from an EMBL/GenBank/DDBJ whole genome shotgun (WGS) entry which is preliminary data.</text>
</comment>
<gene>
    <name evidence="1" type="ORF">O6H91_08G029800</name>
</gene>
<reference evidence="2" key="1">
    <citation type="journal article" date="2024" name="Proc. Natl. Acad. Sci. U.S.A.">
        <title>Extraordinary preservation of gene collinearity over three hundred million years revealed in homosporous lycophytes.</title>
        <authorList>
            <person name="Li C."/>
            <person name="Wickell D."/>
            <person name="Kuo L.Y."/>
            <person name="Chen X."/>
            <person name="Nie B."/>
            <person name="Liao X."/>
            <person name="Peng D."/>
            <person name="Ji J."/>
            <person name="Jenkins J."/>
            <person name="Williams M."/>
            <person name="Shu S."/>
            <person name="Plott C."/>
            <person name="Barry K."/>
            <person name="Rajasekar S."/>
            <person name="Grimwood J."/>
            <person name="Han X."/>
            <person name="Sun S."/>
            <person name="Hou Z."/>
            <person name="He W."/>
            <person name="Dai G."/>
            <person name="Sun C."/>
            <person name="Schmutz J."/>
            <person name="Leebens-Mack J.H."/>
            <person name="Li F.W."/>
            <person name="Wang L."/>
        </authorList>
    </citation>
    <scope>NUCLEOTIDE SEQUENCE [LARGE SCALE GENOMIC DNA]</scope>
    <source>
        <strain evidence="2">cv. PW_Plant_1</strain>
    </source>
</reference>
<protein>
    <submittedName>
        <fullName evidence="1">Uncharacterized protein</fullName>
    </submittedName>
</protein>
<name>A0ACC2CW08_DIPCM</name>
<proteinExistence type="predicted"/>
<sequence>MDEEYAPDINKKVSQMSLSSGKGTFSLASSQSDSEYDEEEDDKEEPLVLLGFAQDPQHPWLLARHHFPSKAGGSPAWLDPVNLPQGKDTLCGFCENPLEFLCQVYAPLDGREDAFHRTMFLFMCPNLACLQQDQHHQSKPLSEKPCRSVKVFRSQLRRTNRYYSKDPPRSDGSDSPSCGAVALCSWCGTWRGEKVCGGCKQTRYCSRKHQLDHWRAGHANYCREVQAGHDQKKGSTLGVNEAEVILIADSKRLTEQGIAIAANTATWPEFEITVEEERDEDISDSEHKSSESAVVLAGVRKGDNFPLADFQDVEEPSKEQQHWASFQARISRAPSQVLRYCRSADAKPLWLQLDGQPQFADIPPCTSCGQPRIFEFQVLPQLLYYLGVQNNPDSLDWGTIAIYTCASSCSSLESSSTSIGYVEEFVWVEMAS</sequence>
<evidence type="ECO:0000313" key="1">
    <source>
        <dbReference type="EMBL" id="KAJ7546214.1"/>
    </source>
</evidence>
<accession>A0ACC2CW08</accession>